<dbReference type="EMBL" id="DVIT01000039">
    <property type="protein sequence ID" value="HIS47993.1"/>
    <property type="molecule type" value="Genomic_DNA"/>
</dbReference>
<protein>
    <recommendedName>
        <fullName evidence="5 9">Uracil-DNA glycosylase</fullName>
        <shortName evidence="9">UDG</shortName>
        <ecNumber evidence="4 9">3.2.2.27</ecNumber>
    </recommendedName>
</protein>
<evidence type="ECO:0000256" key="11">
    <source>
        <dbReference type="RuleBase" id="RU003780"/>
    </source>
</evidence>
<dbReference type="InterPro" id="IPR005122">
    <property type="entry name" value="Uracil-DNA_glycosylase-like"/>
</dbReference>
<dbReference type="PROSITE" id="PS00130">
    <property type="entry name" value="U_DNA_GLYCOSYLASE"/>
    <property type="match status" value="1"/>
</dbReference>
<keyword evidence="9" id="KW-0963">Cytoplasm</keyword>
<keyword evidence="6 9" id="KW-0227">DNA damage</keyword>
<dbReference type="InterPro" id="IPR002043">
    <property type="entry name" value="UDG_fam1"/>
</dbReference>
<evidence type="ECO:0000256" key="7">
    <source>
        <dbReference type="ARBA" id="ARBA00022801"/>
    </source>
</evidence>
<dbReference type="GO" id="GO:0097510">
    <property type="term" value="P:base-excision repair, AP site formation via deaminated base removal"/>
    <property type="evidence" value="ECO:0007669"/>
    <property type="project" value="TreeGrafter"/>
</dbReference>
<reference evidence="13" key="1">
    <citation type="submission" date="2020-10" db="EMBL/GenBank/DDBJ databases">
        <authorList>
            <person name="Gilroy R."/>
        </authorList>
    </citation>
    <scope>NUCLEOTIDE SEQUENCE</scope>
    <source>
        <strain evidence="13">CHK178-757</strain>
    </source>
</reference>
<evidence type="ECO:0000256" key="2">
    <source>
        <dbReference type="ARBA" id="ARBA00002631"/>
    </source>
</evidence>
<dbReference type="GO" id="GO:0004844">
    <property type="term" value="F:uracil DNA N-glycosylase activity"/>
    <property type="evidence" value="ECO:0007669"/>
    <property type="project" value="UniProtKB-UniRule"/>
</dbReference>
<dbReference type="NCBIfam" id="NF003592">
    <property type="entry name" value="PRK05254.1-5"/>
    <property type="match status" value="1"/>
</dbReference>
<dbReference type="CDD" id="cd10027">
    <property type="entry name" value="UDG-F1-like"/>
    <property type="match status" value="1"/>
</dbReference>
<keyword evidence="8 9" id="KW-0234">DNA repair</keyword>
<proteinExistence type="inferred from homology"/>
<evidence type="ECO:0000256" key="6">
    <source>
        <dbReference type="ARBA" id="ARBA00022763"/>
    </source>
</evidence>
<dbReference type="NCBIfam" id="TIGR00628">
    <property type="entry name" value="ung"/>
    <property type="match status" value="1"/>
</dbReference>
<dbReference type="NCBIfam" id="NF003591">
    <property type="entry name" value="PRK05254.1-4"/>
    <property type="match status" value="1"/>
</dbReference>
<dbReference type="EC" id="3.2.2.27" evidence="4 9"/>
<dbReference type="InterPro" id="IPR036895">
    <property type="entry name" value="Uracil-DNA_glycosylase-like_sf"/>
</dbReference>
<dbReference type="Gene3D" id="3.40.470.10">
    <property type="entry name" value="Uracil-DNA glycosylase-like domain"/>
    <property type="match status" value="1"/>
</dbReference>
<dbReference type="HAMAP" id="MF_00148">
    <property type="entry name" value="UDG"/>
    <property type="match status" value="1"/>
</dbReference>
<evidence type="ECO:0000256" key="8">
    <source>
        <dbReference type="ARBA" id="ARBA00023204"/>
    </source>
</evidence>
<dbReference type="FunFam" id="3.40.470.10:FF:000001">
    <property type="entry name" value="Uracil-DNA glycosylase"/>
    <property type="match status" value="1"/>
</dbReference>
<evidence type="ECO:0000313" key="13">
    <source>
        <dbReference type="EMBL" id="HIS47993.1"/>
    </source>
</evidence>
<comment type="catalytic activity">
    <reaction evidence="1 9 11">
        <text>Hydrolyzes single-stranded DNA or mismatched double-stranded DNA and polynucleotides, releasing free uracil.</text>
        <dbReference type="EC" id="3.2.2.27"/>
    </reaction>
</comment>
<evidence type="ECO:0000256" key="4">
    <source>
        <dbReference type="ARBA" id="ARBA00012030"/>
    </source>
</evidence>
<evidence type="ECO:0000256" key="10">
    <source>
        <dbReference type="PROSITE-ProRule" id="PRU10072"/>
    </source>
</evidence>
<dbReference type="GO" id="GO:0005737">
    <property type="term" value="C:cytoplasm"/>
    <property type="evidence" value="ECO:0007669"/>
    <property type="project" value="UniProtKB-SubCell"/>
</dbReference>
<dbReference type="PANTHER" id="PTHR11264">
    <property type="entry name" value="URACIL-DNA GLYCOSYLASE"/>
    <property type="match status" value="1"/>
</dbReference>
<evidence type="ECO:0000256" key="5">
    <source>
        <dbReference type="ARBA" id="ARBA00018429"/>
    </source>
</evidence>
<dbReference type="NCBIfam" id="NF003588">
    <property type="entry name" value="PRK05254.1-1"/>
    <property type="match status" value="1"/>
</dbReference>
<evidence type="ECO:0000313" key="14">
    <source>
        <dbReference type="Proteomes" id="UP000823927"/>
    </source>
</evidence>
<comment type="caution">
    <text evidence="13">The sequence shown here is derived from an EMBL/GenBank/DDBJ whole genome shotgun (WGS) entry which is preliminary data.</text>
</comment>
<name>A0A9D1F5F0_9FIRM</name>
<comment type="similarity">
    <text evidence="3 9 11">Belongs to the uracil-DNA glycosylase (UDG) superfamily. UNG family.</text>
</comment>
<feature type="active site" description="Proton acceptor" evidence="9 10">
    <location>
        <position position="64"/>
    </location>
</feature>
<dbReference type="InterPro" id="IPR018085">
    <property type="entry name" value="Ura-DNA_Glyclase_AS"/>
</dbReference>
<dbReference type="Proteomes" id="UP000823927">
    <property type="component" value="Unassembled WGS sequence"/>
</dbReference>
<dbReference type="NCBIfam" id="NF003589">
    <property type="entry name" value="PRK05254.1-2"/>
    <property type="match status" value="1"/>
</dbReference>
<sequence length="225" mass="25664">MSMIDNDWLEAIGPEFRKPYYAKLYKFIKNEYMTRVVYPPADEIFNAFHFTPLHKVKVVILGQDPYHNVNQAHGLSFSVKPEVKDLPPSLVNIFQELHDDLGCEIPNNGYLKKWADQGVLMLNTVLTVRAHQANSHQGMGWEQFTDAVIQAVNAQDRPIVFILWGRPAQQKAAMLTNPKHLILKAPHPSPLSAFRGFFGSRPFSQTNAFLESHGETPIDWQIENI</sequence>
<dbReference type="SMART" id="SM00987">
    <property type="entry name" value="UreE_C"/>
    <property type="match status" value="1"/>
</dbReference>
<evidence type="ECO:0000256" key="3">
    <source>
        <dbReference type="ARBA" id="ARBA00008184"/>
    </source>
</evidence>
<evidence type="ECO:0000256" key="9">
    <source>
        <dbReference type="HAMAP-Rule" id="MF_00148"/>
    </source>
</evidence>
<feature type="domain" description="Uracil-DNA glycosylase-like" evidence="12">
    <location>
        <begin position="49"/>
        <end position="210"/>
    </location>
</feature>
<organism evidence="13 14">
    <name type="scientific">Candidatus Scybalocola faecigallinarum</name>
    <dbReference type="NCBI Taxonomy" id="2840941"/>
    <lineage>
        <taxon>Bacteria</taxon>
        <taxon>Bacillati</taxon>
        <taxon>Bacillota</taxon>
        <taxon>Clostridia</taxon>
        <taxon>Lachnospirales</taxon>
        <taxon>Lachnospiraceae</taxon>
        <taxon>Lachnospiraceae incertae sedis</taxon>
        <taxon>Candidatus Scybalocola (ex Gilroy et al. 2021)</taxon>
    </lineage>
</organism>
<accession>A0A9D1F5F0</accession>
<dbReference type="SUPFAM" id="SSF52141">
    <property type="entry name" value="Uracil-DNA glycosylase-like"/>
    <property type="match status" value="1"/>
</dbReference>
<gene>
    <name evidence="9" type="primary">ung</name>
    <name evidence="13" type="ORF">IAB46_10680</name>
</gene>
<comment type="function">
    <text evidence="2 9 11">Excises uracil residues from the DNA which can arise as a result of misincorporation of dUMP residues by DNA polymerase or due to deamination of cytosine.</text>
</comment>
<keyword evidence="7 9" id="KW-0378">Hydrolase</keyword>
<dbReference type="PANTHER" id="PTHR11264:SF0">
    <property type="entry name" value="URACIL-DNA GLYCOSYLASE"/>
    <property type="match status" value="1"/>
</dbReference>
<comment type="subcellular location">
    <subcellularLocation>
        <location evidence="9">Cytoplasm</location>
    </subcellularLocation>
</comment>
<reference evidence="13" key="2">
    <citation type="journal article" date="2021" name="PeerJ">
        <title>Extensive microbial diversity within the chicken gut microbiome revealed by metagenomics and culture.</title>
        <authorList>
            <person name="Gilroy R."/>
            <person name="Ravi A."/>
            <person name="Getino M."/>
            <person name="Pursley I."/>
            <person name="Horton D.L."/>
            <person name="Alikhan N.F."/>
            <person name="Baker D."/>
            <person name="Gharbi K."/>
            <person name="Hall N."/>
            <person name="Watson M."/>
            <person name="Adriaenssens E.M."/>
            <person name="Foster-Nyarko E."/>
            <person name="Jarju S."/>
            <person name="Secka A."/>
            <person name="Antonio M."/>
            <person name="Oren A."/>
            <person name="Chaudhuri R.R."/>
            <person name="La Ragione R."/>
            <person name="Hildebrand F."/>
            <person name="Pallen M.J."/>
        </authorList>
    </citation>
    <scope>NUCLEOTIDE SEQUENCE</scope>
    <source>
        <strain evidence="13">CHK178-757</strain>
    </source>
</reference>
<dbReference type="Pfam" id="PF03167">
    <property type="entry name" value="UDG"/>
    <property type="match status" value="1"/>
</dbReference>
<evidence type="ECO:0000259" key="12">
    <source>
        <dbReference type="SMART" id="SM00986"/>
    </source>
</evidence>
<dbReference type="AlphaFoldDB" id="A0A9D1F5F0"/>
<dbReference type="SMART" id="SM00986">
    <property type="entry name" value="UDG"/>
    <property type="match status" value="1"/>
</dbReference>
<keyword evidence="13" id="KW-0326">Glycosidase</keyword>
<evidence type="ECO:0000256" key="1">
    <source>
        <dbReference type="ARBA" id="ARBA00001400"/>
    </source>
</evidence>